<dbReference type="Proteomes" id="UP000760860">
    <property type="component" value="Unassembled WGS sequence"/>
</dbReference>
<gene>
    <name evidence="6" type="ORF">PC110_g18245</name>
    <name evidence="1" type="ORF">PC113_g20215</name>
    <name evidence="3" type="ORF">PC115_g19895</name>
    <name evidence="2" type="ORF">PC117_g25373</name>
    <name evidence="4" type="ORF">PC118_g20030</name>
    <name evidence="5" type="ORF">PC129_g22564</name>
</gene>
<evidence type="ECO:0000313" key="7">
    <source>
        <dbReference type="Proteomes" id="UP000251314"/>
    </source>
</evidence>
<organism evidence="6 7">
    <name type="scientific">Phytophthora cactorum</name>
    <dbReference type="NCBI Taxonomy" id="29920"/>
    <lineage>
        <taxon>Eukaryota</taxon>
        <taxon>Sar</taxon>
        <taxon>Stramenopiles</taxon>
        <taxon>Oomycota</taxon>
        <taxon>Peronosporomycetes</taxon>
        <taxon>Peronosporales</taxon>
        <taxon>Peronosporaceae</taxon>
        <taxon>Phytophthora</taxon>
    </lineage>
</organism>
<comment type="caution">
    <text evidence="6">The sequence shown here is derived from an EMBL/GenBank/DDBJ whole genome shotgun (WGS) entry which is preliminary data.</text>
</comment>
<dbReference type="Proteomes" id="UP000774804">
    <property type="component" value="Unassembled WGS sequence"/>
</dbReference>
<keyword evidence="7" id="KW-1185">Reference proteome</keyword>
<dbReference type="EMBL" id="RCMG01001132">
    <property type="protein sequence ID" value="KAG2835441.1"/>
    <property type="molecule type" value="Genomic_DNA"/>
</dbReference>
<evidence type="ECO:0000313" key="3">
    <source>
        <dbReference type="EMBL" id="KAG2888977.1"/>
    </source>
</evidence>
<evidence type="ECO:0000313" key="5">
    <source>
        <dbReference type="EMBL" id="KAG3204495.1"/>
    </source>
</evidence>
<dbReference type="Proteomes" id="UP000697107">
    <property type="component" value="Unassembled WGS sequence"/>
</dbReference>
<dbReference type="AlphaFoldDB" id="A0A329RM50"/>
<reference evidence="6 7" key="1">
    <citation type="submission" date="2018-01" db="EMBL/GenBank/DDBJ databases">
        <title>Draft genome of the strawberry crown rot pathogen Phytophthora cactorum.</title>
        <authorList>
            <person name="Armitage A.D."/>
            <person name="Lysoe E."/>
            <person name="Nellist C.F."/>
            <person name="Harrison R.J."/>
            <person name="Brurberg M.B."/>
        </authorList>
    </citation>
    <scope>NUCLEOTIDE SEQUENCE [LARGE SCALE GENOMIC DNA]</scope>
    <source>
        <strain evidence="6 7">10300</strain>
    </source>
</reference>
<evidence type="ECO:0000313" key="6">
    <source>
        <dbReference type="EMBL" id="RAW25339.1"/>
    </source>
</evidence>
<evidence type="ECO:0000313" key="1">
    <source>
        <dbReference type="EMBL" id="KAG2835441.1"/>
    </source>
</evidence>
<proteinExistence type="predicted"/>
<evidence type="ECO:0000313" key="2">
    <source>
        <dbReference type="EMBL" id="KAG2886443.1"/>
    </source>
</evidence>
<evidence type="ECO:0000313" key="4">
    <source>
        <dbReference type="EMBL" id="KAG2964934.1"/>
    </source>
</evidence>
<dbReference type="EMBL" id="RCMI01001187">
    <property type="protein sequence ID" value="KAG2888977.1"/>
    <property type="molecule type" value="Genomic_DNA"/>
</dbReference>
<dbReference type="EMBL" id="MJFZ01000764">
    <property type="protein sequence ID" value="RAW25339.1"/>
    <property type="molecule type" value="Genomic_DNA"/>
</dbReference>
<dbReference type="VEuPathDB" id="FungiDB:PC110_g18245"/>
<sequence>MTPGLLTPNTLAFIGPVHATELTDFCYVQLVRVSGEHAIVCVAGLDFPTMKAKKFLYPSQPSSSEL</sequence>
<dbReference type="Proteomes" id="UP000735874">
    <property type="component" value="Unassembled WGS sequence"/>
</dbReference>
<dbReference type="Proteomes" id="UP000251314">
    <property type="component" value="Unassembled WGS sequence"/>
</dbReference>
<name>A0A329RM50_9STRA</name>
<accession>A0A329RM50</accession>
<protein>
    <submittedName>
        <fullName evidence="6">Uncharacterized protein</fullName>
    </submittedName>
</protein>
<reference evidence="1" key="2">
    <citation type="submission" date="2018-10" db="EMBL/GenBank/DDBJ databases">
        <title>Effector identification in a new, highly contiguous assembly of the strawberry crown rot pathogen Phytophthora cactorum.</title>
        <authorList>
            <person name="Armitage A.D."/>
            <person name="Nellist C.F."/>
            <person name="Bates H."/>
            <person name="Vickerstaff R.J."/>
            <person name="Harrison R.J."/>
        </authorList>
    </citation>
    <scope>NUCLEOTIDE SEQUENCE</scope>
    <source>
        <strain evidence="1">15-7</strain>
        <strain evidence="3">4032</strain>
        <strain evidence="2">4040</strain>
        <strain evidence="4">P415</strain>
        <strain evidence="5">P421</strain>
    </source>
</reference>
<dbReference type="EMBL" id="RCMK01001947">
    <property type="protein sequence ID" value="KAG2886443.1"/>
    <property type="molecule type" value="Genomic_DNA"/>
</dbReference>
<dbReference type="EMBL" id="RCMV01002132">
    <property type="protein sequence ID" value="KAG3204495.1"/>
    <property type="molecule type" value="Genomic_DNA"/>
</dbReference>
<dbReference type="EMBL" id="RCML01001160">
    <property type="protein sequence ID" value="KAG2964934.1"/>
    <property type="molecule type" value="Genomic_DNA"/>
</dbReference>
<dbReference type="OrthoDB" id="107877at2759"/>
<dbReference type="Proteomes" id="UP000736787">
    <property type="component" value="Unassembled WGS sequence"/>
</dbReference>